<protein>
    <submittedName>
        <fullName evidence="2">Uncharacterized protein</fullName>
    </submittedName>
</protein>
<proteinExistence type="predicted"/>
<reference evidence="2" key="1">
    <citation type="journal article" date="2022" name="bioRxiv">
        <title>Sequencing and chromosome-scale assembly of the giantPleurodeles waltlgenome.</title>
        <authorList>
            <person name="Brown T."/>
            <person name="Elewa A."/>
            <person name="Iarovenko S."/>
            <person name="Subramanian E."/>
            <person name="Araus A.J."/>
            <person name="Petzold A."/>
            <person name="Susuki M."/>
            <person name="Suzuki K.-i.T."/>
            <person name="Hayashi T."/>
            <person name="Toyoda A."/>
            <person name="Oliveira C."/>
            <person name="Osipova E."/>
            <person name="Leigh N.D."/>
            <person name="Simon A."/>
            <person name="Yun M.H."/>
        </authorList>
    </citation>
    <scope>NUCLEOTIDE SEQUENCE</scope>
    <source>
        <strain evidence="2">20211129_DDA</strain>
        <tissue evidence="2">Liver</tissue>
    </source>
</reference>
<organism evidence="2 3">
    <name type="scientific">Pleurodeles waltl</name>
    <name type="common">Iberian ribbed newt</name>
    <dbReference type="NCBI Taxonomy" id="8319"/>
    <lineage>
        <taxon>Eukaryota</taxon>
        <taxon>Metazoa</taxon>
        <taxon>Chordata</taxon>
        <taxon>Craniata</taxon>
        <taxon>Vertebrata</taxon>
        <taxon>Euteleostomi</taxon>
        <taxon>Amphibia</taxon>
        <taxon>Batrachia</taxon>
        <taxon>Caudata</taxon>
        <taxon>Salamandroidea</taxon>
        <taxon>Salamandridae</taxon>
        <taxon>Pleurodelinae</taxon>
        <taxon>Pleurodeles</taxon>
    </lineage>
</organism>
<evidence type="ECO:0000313" key="2">
    <source>
        <dbReference type="EMBL" id="KAJ1156736.1"/>
    </source>
</evidence>
<accession>A0AAV7RW59</accession>
<dbReference type="AlphaFoldDB" id="A0AAV7RW59"/>
<keyword evidence="3" id="KW-1185">Reference proteome</keyword>
<comment type="caution">
    <text evidence="2">The sequence shown here is derived from an EMBL/GenBank/DDBJ whole genome shotgun (WGS) entry which is preliminary data.</text>
</comment>
<gene>
    <name evidence="2" type="ORF">NDU88_009453</name>
</gene>
<feature type="region of interest" description="Disordered" evidence="1">
    <location>
        <begin position="58"/>
        <end position="80"/>
    </location>
</feature>
<dbReference type="Proteomes" id="UP001066276">
    <property type="component" value="Chromosome 5"/>
</dbReference>
<sequence length="141" mass="15755">MEPPASIQRESLLSRIVKDVASQRFLHCSYLACPLPFGIPISQNTLLFEQNVPHVALEKKDGRPDMTPGSSNEAERETGSLCNIFRGQSRERYSASITWAEAKITRHQQIESAFDLQSLCFAPQARGPLTEANPAREDKRA</sequence>
<evidence type="ECO:0000256" key="1">
    <source>
        <dbReference type="SAM" id="MobiDB-lite"/>
    </source>
</evidence>
<evidence type="ECO:0000313" key="3">
    <source>
        <dbReference type="Proteomes" id="UP001066276"/>
    </source>
</evidence>
<dbReference type="EMBL" id="JANPWB010000009">
    <property type="protein sequence ID" value="KAJ1156736.1"/>
    <property type="molecule type" value="Genomic_DNA"/>
</dbReference>
<name>A0AAV7RW59_PLEWA</name>